<feature type="compositionally biased region" description="Basic and acidic residues" evidence="1">
    <location>
        <begin position="368"/>
        <end position="381"/>
    </location>
</feature>
<evidence type="ECO:0000313" key="4">
    <source>
        <dbReference type="Proteomes" id="UP000193218"/>
    </source>
</evidence>
<evidence type="ECO:0000256" key="1">
    <source>
        <dbReference type="SAM" id="MobiDB-lite"/>
    </source>
</evidence>
<evidence type="ECO:0000313" key="3">
    <source>
        <dbReference type="EMBL" id="ORX37550.1"/>
    </source>
</evidence>
<dbReference type="RefSeq" id="XP_021871537.1">
    <property type="nucleotide sequence ID" value="XM_022015467.1"/>
</dbReference>
<dbReference type="InterPro" id="IPR052578">
    <property type="entry name" value="PI_Transfer_CRAL-TRIO"/>
</dbReference>
<dbReference type="PROSITE" id="PS50191">
    <property type="entry name" value="CRAL_TRIO"/>
    <property type="match status" value="1"/>
</dbReference>
<dbReference type="AlphaFoldDB" id="A0A1Y1UHK9"/>
<protein>
    <submittedName>
        <fullName evidence="3">CRAL-TRIO domain-containing protein</fullName>
    </submittedName>
</protein>
<organism evidence="3 4">
    <name type="scientific">Kockovaella imperatae</name>
    <dbReference type="NCBI Taxonomy" id="4999"/>
    <lineage>
        <taxon>Eukaryota</taxon>
        <taxon>Fungi</taxon>
        <taxon>Dikarya</taxon>
        <taxon>Basidiomycota</taxon>
        <taxon>Agaricomycotina</taxon>
        <taxon>Tremellomycetes</taxon>
        <taxon>Tremellales</taxon>
        <taxon>Cuniculitremaceae</taxon>
        <taxon>Kockovaella</taxon>
    </lineage>
</organism>
<dbReference type="SUPFAM" id="SSF46938">
    <property type="entry name" value="CRAL/TRIO N-terminal domain"/>
    <property type="match status" value="1"/>
</dbReference>
<proteinExistence type="predicted"/>
<dbReference type="OrthoDB" id="75724at2759"/>
<accession>A0A1Y1UHK9</accession>
<feature type="region of interest" description="Disordered" evidence="1">
    <location>
        <begin position="335"/>
        <end position="427"/>
    </location>
</feature>
<comment type="caution">
    <text evidence="3">The sequence shown here is derived from an EMBL/GenBank/DDBJ whole genome shotgun (WGS) entry which is preliminary data.</text>
</comment>
<evidence type="ECO:0000259" key="2">
    <source>
        <dbReference type="PROSITE" id="PS50191"/>
    </source>
</evidence>
<dbReference type="SUPFAM" id="SSF52087">
    <property type="entry name" value="CRAL/TRIO domain"/>
    <property type="match status" value="1"/>
</dbReference>
<feature type="domain" description="CRAL-TRIO" evidence="2">
    <location>
        <begin position="130"/>
        <end position="283"/>
    </location>
</feature>
<dbReference type="EMBL" id="NBSH01000005">
    <property type="protein sequence ID" value="ORX37550.1"/>
    <property type="molecule type" value="Genomic_DNA"/>
</dbReference>
<dbReference type="GO" id="GO:0008526">
    <property type="term" value="F:phosphatidylinositol transfer activity"/>
    <property type="evidence" value="ECO:0007669"/>
    <property type="project" value="TreeGrafter"/>
</dbReference>
<dbReference type="Pfam" id="PF00650">
    <property type="entry name" value="CRAL_TRIO"/>
    <property type="match status" value="1"/>
</dbReference>
<keyword evidence="4" id="KW-1185">Reference proteome</keyword>
<dbReference type="InParanoid" id="A0A1Y1UHK9"/>
<dbReference type="STRING" id="4999.A0A1Y1UHK9"/>
<feature type="compositionally biased region" description="Polar residues" evidence="1">
    <location>
        <begin position="387"/>
        <end position="397"/>
    </location>
</feature>
<dbReference type="GeneID" id="33557276"/>
<dbReference type="InterPro" id="IPR036865">
    <property type="entry name" value="CRAL-TRIO_dom_sf"/>
</dbReference>
<dbReference type="InterPro" id="IPR001251">
    <property type="entry name" value="CRAL-TRIO_dom"/>
</dbReference>
<gene>
    <name evidence="3" type="ORF">BD324DRAFT_622350</name>
</gene>
<feature type="region of interest" description="Disordered" evidence="1">
    <location>
        <begin position="1"/>
        <end position="41"/>
    </location>
</feature>
<sequence>MSSFFSRSSTKSANSASSSLHSKATTGKEAPPPTHEIYTSPLEGIHPSKKWEYDEEQLQKIHELQEYTATLLLPESDPYHVWEKRFLSDPGCHPRYMRAAKWKMHDAKTRIKGTIEWRREFKPDLIKPSEVGVESETGKIILSGFDLDARPILYLRPGRENTETSPRQIQHLIYMLERAIDFMPPGQEQVAIIVDYKSATSSSNVSIGTGRKVLSILQNHYVERLGRGLVINMPWWINAFFAGISPLMDPITRDKIRFNAKLTELCPEDQLDFEFGGTYNLDFEFDSYWKKITEFCCLAPDGTRVDKNDKAWIPPLGNGIQAAVDGLVPAEGATQTGEVVQKGDAQAGKSTSAEKKQDPTPAQLFAAEARRSMDPDRRDMPVVDGMNNMSISGSTDSAGVPEPPSTTTKPGEPVGDGLVFDHEPSKDEVKEALKAVEA</sequence>
<reference evidence="3 4" key="1">
    <citation type="submission" date="2017-03" db="EMBL/GenBank/DDBJ databases">
        <title>Widespread Adenine N6-methylation of Active Genes in Fungi.</title>
        <authorList>
            <consortium name="DOE Joint Genome Institute"/>
            <person name="Mondo S.J."/>
            <person name="Dannebaum R.O."/>
            <person name="Kuo R.C."/>
            <person name="Louie K.B."/>
            <person name="Bewick A.J."/>
            <person name="Labutti K."/>
            <person name="Haridas S."/>
            <person name="Kuo A."/>
            <person name="Salamov A."/>
            <person name="Ahrendt S.R."/>
            <person name="Lau R."/>
            <person name="Bowen B.P."/>
            <person name="Lipzen A."/>
            <person name="Sullivan W."/>
            <person name="Andreopoulos W.B."/>
            <person name="Clum A."/>
            <person name="Lindquist E."/>
            <person name="Daum C."/>
            <person name="Northen T.R."/>
            <person name="Ramamoorthy G."/>
            <person name="Schmitz R.J."/>
            <person name="Gryganskyi A."/>
            <person name="Culley D."/>
            <person name="Magnuson J."/>
            <person name="James T.Y."/>
            <person name="O'Malley M.A."/>
            <person name="Stajich J.E."/>
            <person name="Spatafora J.W."/>
            <person name="Visel A."/>
            <person name="Grigoriev I.V."/>
        </authorList>
    </citation>
    <scope>NUCLEOTIDE SEQUENCE [LARGE SCALE GENOMIC DNA]</scope>
    <source>
        <strain evidence="3 4">NRRL Y-17943</strain>
    </source>
</reference>
<feature type="compositionally biased region" description="Low complexity" evidence="1">
    <location>
        <begin position="1"/>
        <end position="25"/>
    </location>
</feature>
<dbReference type="InterPro" id="IPR036273">
    <property type="entry name" value="CRAL/TRIO_N_dom_sf"/>
</dbReference>
<dbReference type="CDD" id="cd00170">
    <property type="entry name" value="SEC14"/>
    <property type="match status" value="1"/>
</dbReference>
<dbReference type="Gene3D" id="3.40.525.10">
    <property type="entry name" value="CRAL-TRIO lipid binding domain"/>
    <property type="match status" value="1"/>
</dbReference>
<dbReference type="PANTHER" id="PTHR45824">
    <property type="entry name" value="GH16843P"/>
    <property type="match status" value="1"/>
</dbReference>
<dbReference type="SMART" id="SM00516">
    <property type="entry name" value="SEC14"/>
    <property type="match status" value="1"/>
</dbReference>
<dbReference type="Proteomes" id="UP000193218">
    <property type="component" value="Unassembled WGS sequence"/>
</dbReference>
<name>A0A1Y1UHK9_9TREE</name>
<dbReference type="PANTHER" id="PTHR45824:SF29">
    <property type="entry name" value="GH16843P"/>
    <property type="match status" value="1"/>
</dbReference>